<proteinExistence type="predicted"/>
<evidence type="ECO:0000313" key="1">
    <source>
        <dbReference type="EMBL" id="GFO12364.1"/>
    </source>
</evidence>
<dbReference type="AlphaFoldDB" id="A0AAV4AX42"/>
<keyword evidence="2" id="KW-1185">Reference proteome</keyword>
<dbReference type="Proteomes" id="UP000735302">
    <property type="component" value="Unassembled WGS sequence"/>
</dbReference>
<comment type="caution">
    <text evidence="1">The sequence shown here is derived from an EMBL/GenBank/DDBJ whole genome shotgun (WGS) entry which is preliminary data.</text>
</comment>
<protein>
    <submittedName>
        <fullName evidence="1">Uncharacterized protein</fullName>
    </submittedName>
</protein>
<sequence>MTTVSKSNPCQYGNLQSKGLYHEVPGQQFAQPSPIPGVVSDNMCLAFTPIRRATDPDRLDSRIMQQIQHDALTHQKLLQSTTINASLHKSLL</sequence>
<name>A0AAV4AX42_9GAST</name>
<organism evidence="1 2">
    <name type="scientific">Plakobranchus ocellatus</name>
    <dbReference type="NCBI Taxonomy" id="259542"/>
    <lineage>
        <taxon>Eukaryota</taxon>
        <taxon>Metazoa</taxon>
        <taxon>Spiralia</taxon>
        <taxon>Lophotrochozoa</taxon>
        <taxon>Mollusca</taxon>
        <taxon>Gastropoda</taxon>
        <taxon>Heterobranchia</taxon>
        <taxon>Euthyneura</taxon>
        <taxon>Panpulmonata</taxon>
        <taxon>Sacoglossa</taxon>
        <taxon>Placobranchoidea</taxon>
        <taxon>Plakobranchidae</taxon>
        <taxon>Plakobranchus</taxon>
    </lineage>
</organism>
<dbReference type="EMBL" id="BLXT01004413">
    <property type="protein sequence ID" value="GFO12364.1"/>
    <property type="molecule type" value="Genomic_DNA"/>
</dbReference>
<accession>A0AAV4AX42</accession>
<evidence type="ECO:0000313" key="2">
    <source>
        <dbReference type="Proteomes" id="UP000735302"/>
    </source>
</evidence>
<gene>
    <name evidence="1" type="ORF">PoB_003886900</name>
</gene>
<reference evidence="1 2" key="1">
    <citation type="journal article" date="2021" name="Elife">
        <title>Chloroplast acquisition without the gene transfer in kleptoplastic sea slugs, Plakobranchus ocellatus.</title>
        <authorList>
            <person name="Maeda T."/>
            <person name="Takahashi S."/>
            <person name="Yoshida T."/>
            <person name="Shimamura S."/>
            <person name="Takaki Y."/>
            <person name="Nagai Y."/>
            <person name="Toyoda A."/>
            <person name="Suzuki Y."/>
            <person name="Arimoto A."/>
            <person name="Ishii H."/>
            <person name="Satoh N."/>
            <person name="Nishiyama T."/>
            <person name="Hasebe M."/>
            <person name="Maruyama T."/>
            <person name="Minagawa J."/>
            <person name="Obokata J."/>
            <person name="Shigenobu S."/>
        </authorList>
    </citation>
    <scope>NUCLEOTIDE SEQUENCE [LARGE SCALE GENOMIC DNA]</scope>
</reference>